<dbReference type="Proteomes" id="UP001152795">
    <property type="component" value="Unassembled WGS sequence"/>
</dbReference>
<feature type="compositionally biased region" description="Basic and acidic residues" evidence="1">
    <location>
        <begin position="1"/>
        <end position="14"/>
    </location>
</feature>
<dbReference type="EMBL" id="CACRXK020027195">
    <property type="protein sequence ID" value="CAB4040745.1"/>
    <property type="molecule type" value="Genomic_DNA"/>
</dbReference>
<evidence type="ECO:0000256" key="1">
    <source>
        <dbReference type="SAM" id="MobiDB-lite"/>
    </source>
</evidence>
<comment type="caution">
    <text evidence="2">The sequence shown here is derived from an EMBL/GenBank/DDBJ whole genome shotgun (WGS) entry which is preliminary data.</text>
</comment>
<sequence length="240" mass="27882">MAFESKDDAKKRNEMSNGLKKRNPVGNVNNRVFEREKMKEEIESYPDGIAVNWSDLSGRHNITNTKGELAKNGGQIAQEWLKKEGVNIDRFKRKNDGSDIRVRRKKLRGQGGEIMVATPQNIDKVKAEIRKKISSGEYTVGQQIAPRKYEKMALNENGEIVRSEFVVEGRKQPLVEIRERTLKSQEKHMRQRCDDEYDKMTSESLITCLKAINEYHEDENVQSMRDRLKDIERTRHLCNS</sequence>
<organism evidence="2 3">
    <name type="scientific">Paramuricea clavata</name>
    <name type="common">Red gorgonian</name>
    <name type="synonym">Violescent sea-whip</name>
    <dbReference type="NCBI Taxonomy" id="317549"/>
    <lineage>
        <taxon>Eukaryota</taxon>
        <taxon>Metazoa</taxon>
        <taxon>Cnidaria</taxon>
        <taxon>Anthozoa</taxon>
        <taxon>Octocorallia</taxon>
        <taxon>Malacalcyonacea</taxon>
        <taxon>Plexauridae</taxon>
        <taxon>Paramuricea</taxon>
    </lineage>
</organism>
<reference evidence="2" key="1">
    <citation type="submission" date="2020-04" db="EMBL/GenBank/DDBJ databases">
        <authorList>
            <person name="Alioto T."/>
            <person name="Alioto T."/>
            <person name="Gomez Garrido J."/>
        </authorList>
    </citation>
    <scope>NUCLEOTIDE SEQUENCE</scope>
    <source>
        <strain evidence="2">A484AB</strain>
    </source>
</reference>
<accession>A0A7D9K3A1</accession>
<evidence type="ECO:0000313" key="3">
    <source>
        <dbReference type="Proteomes" id="UP001152795"/>
    </source>
</evidence>
<evidence type="ECO:0000313" key="2">
    <source>
        <dbReference type="EMBL" id="CAB4040745.1"/>
    </source>
</evidence>
<feature type="region of interest" description="Disordered" evidence="1">
    <location>
        <begin position="1"/>
        <end position="30"/>
    </location>
</feature>
<gene>
    <name evidence="2" type="ORF">PACLA_8A010039</name>
</gene>
<dbReference type="AlphaFoldDB" id="A0A7D9K3A1"/>
<protein>
    <submittedName>
        <fullName evidence="2">Uncharacterized protein</fullName>
    </submittedName>
</protein>
<proteinExistence type="predicted"/>
<dbReference type="OrthoDB" id="5980153at2759"/>
<name>A0A7D9K3A1_PARCT</name>
<keyword evidence="3" id="KW-1185">Reference proteome</keyword>